<feature type="transmembrane region" description="Helical" evidence="2">
    <location>
        <begin position="54"/>
        <end position="75"/>
    </location>
</feature>
<keyword evidence="2" id="KW-1133">Transmembrane helix</keyword>
<feature type="transmembrane region" description="Helical" evidence="2">
    <location>
        <begin position="230"/>
        <end position="258"/>
    </location>
</feature>
<feature type="compositionally biased region" description="Basic and acidic residues" evidence="1">
    <location>
        <begin position="411"/>
        <end position="420"/>
    </location>
</feature>
<reference evidence="3" key="1">
    <citation type="submission" date="2020-02" db="EMBL/GenBank/DDBJ databases">
        <authorList>
            <person name="Meier V. D."/>
        </authorList>
    </citation>
    <scope>NUCLEOTIDE SEQUENCE</scope>
    <source>
        <strain evidence="3">AVDCRST_MAG93</strain>
    </source>
</reference>
<accession>A0A6J4NGN3</accession>
<feature type="transmembrane region" description="Helical" evidence="2">
    <location>
        <begin position="20"/>
        <end position="39"/>
    </location>
</feature>
<feature type="transmembrane region" description="Helical" evidence="2">
    <location>
        <begin position="351"/>
        <end position="369"/>
    </location>
</feature>
<dbReference type="AlphaFoldDB" id="A0A6J4NGN3"/>
<keyword evidence="2" id="KW-0472">Membrane</keyword>
<sequence>MQSSGRHIRKPVKRGDAEQYLVITLLGFAASVILIRLFLELTGYPQVGGSELHIAHALWGALLLFVASLLPLVFANRWVYKAGALLAGVGVGLFIDEVGKFITQKNDYFYPAAAPIIYAFFLFTVLIYLQVRRSRSSDARAELYHAFNKFEEVLDRDLDARERADLEERLRRVNSQATHPDIAHLANTLREFLASDALSLAPYSPNAGARWLRRVRAYGSSWITARRLKVAIVSGLILLGLEGLVFSLVFIVALIMMLRLVPSADLYLDFDLPSGSVAVADPVSITDLGFGNLVGILAMLGLGGVVGLLLMIAATLLAIGSEQRGSSLGYLGLLLSLTAVAPINFYFSQFAAVIGALVQFALLMAVILYRRRYLVPEPGSELPEGSRHLDEAAGSDALAEAAKTDPMAANKAKDKLEENR</sequence>
<dbReference type="EMBL" id="CADCTR010003102">
    <property type="protein sequence ID" value="CAA9382179.1"/>
    <property type="molecule type" value="Genomic_DNA"/>
</dbReference>
<protein>
    <submittedName>
        <fullName evidence="3">Uncharacterized protein</fullName>
    </submittedName>
</protein>
<evidence type="ECO:0000256" key="2">
    <source>
        <dbReference type="SAM" id="Phobius"/>
    </source>
</evidence>
<gene>
    <name evidence="3" type="ORF">AVDCRST_MAG93-9250</name>
</gene>
<feature type="transmembrane region" description="Helical" evidence="2">
    <location>
        <begin position="293"/>
        <end position="320"/>
    </location>
</feature>
<keyword evidence="2" id="KW-0812">Transmembrane</keyword>
<feature type="transmembrane region" description="Helical" evidence="2">
    <location>
        <begin position="82"/>
        <end position="102"/>
    </location>
</feature>
<proteinExistence type="predicted"/>
<feature type="transmembrane region" description="Helical" evidence="2">
    <location>
        <begin position="108"/>
        <end position="129"/>
    </location>
</feature>
<organism evidence="3">
    <name type="scientific">uncultured Chloroflexia bacterium</name>
    <dbReference type="NCBI Taxonomy" id="1672391"/>
    <lineage>
        <taxon>Bacteria</taxon>
        <taxon>Bacillati</taxon>
        <taxon>Chloroflexota</taxon>
        <taxon>Chloroflexia</taxon>
        <taxon>environmental samples</taxon>
    </lineage>
</organism>
<evidence type="ECO:0000256" key="1">
    <source>
        <dbReference type="SAM" id="MobiDB-lite"/>
    </source>
</evidence>
<feature type="region of interest" description="Disordered" evidence="1">
    <location>
        <begin position="398"/>
        <end position="420"/>
    </location>
</feature>
<name>A0A6J4NGN3_9CHLR</name>
<feature type="transmembrane region" description="Helical" evidence="2">
    <location>
        <begin position="327"/>
        <end position="345"/>
    </location>
</feature>
<evidence type="ECO:0000313" key="3">
    <source>
        <dbReference type="EMBL" id="CAA9382179.1"/>
    </source>
</evidence>